<dbReference type="PANTHER" id="PTHR47506:SF1">
    <property type="entry name" value="HTH-TYPE TRANSCRIPTIONAL REGULATOR YJDC"/>
    <property type="match status" value="1"/>
</dbReference>
<evidence type="ECO:0000256" key="1">
    <source>
        <dbReference type="ARBA" id="ARBA00023015"/>
    </source>
</evidence>
<dbReference type="InterPro" id="IPR011075">
    <property type="entry name" value="TetR_C"/>
</dbReference>
<dbReference type="Pfam" id="PF16925">
    <property type="entry name" value="TetR_C_13"/>
    <property type="match status" value="1"/>
</dbReference>
<dbReference type="AlphaFoldDB" id="M7PQG4"/>
<sequence>MPQPGRPRQFDSQQALEMATRHFWTHGYAATSIQDLMQCMQLSKSSLYQVFGGKKQLLLEAIHHYQHQLCQRLQRQLDASDNGLDFFRQLLDEVIADATPESGRAGCLFVNLANEIGPHDADISAVLSQGIVSVEPIFIAALDKAKSEQLLDAQANSQQLASFILAAISGMRTMIRAGVDTATLATIAESIINHLPAASASQSQDSR</sequence>
<dbReference type="GO" id="GO:0003677">
    <property type="term" value="F:DNA binding"/>
    <property type="evidence" value="ECO:0007669"/>
    <property type="project" value="UniProtKB-UniRule"/>
</dbReference>
<feature type="DNA-binding region" description="H-T-H motif" evidence="4">
    <location>
        <begin position="32"/>
        <end position="51"/>
    </location>
</feature>
<dbReference type="PATRIC" id="fig|1286106.3.peg.1810"/>
<name>M7PQG4_9GAMM</name>
<gene>
    <name evidence="6" type="ORF">MPL1_09015</name>
</gene>
<protein>
    <submittedName>
        <fullName evidence="6">DNA-binding transcriptional regulator</fullName>
    </submittedName>
</protein>
<feature type="domain" description="HTH tetR-type" evidence="5">
    <location>
        <begin position="9"/>
        <end position="69"/>
    </location>
</feature>
<proteinExistence type="predicted"/>
<evidence type="ECO:0000259" key="5">
    <source>
        <dbReference type="PROSITE" id="PS50977"/>
    </source>
</evidence>
<dbReference type="InterPro" id="IPR001647">
    <property type="entry name" value="HTH_TetR"/>
</dbReference>
<dbReference type="InterPro" id="IPR009057">
    <property type="entry name" value="Homeodomain-like_sf"/>
</dbReference>
<dbReference type="STRING" id="1286106.MPL1_09015"/>
<dbReference type="EMBL" id="APHR01000046">
    <property type="protein sequence ID" value="EMR12689.1"/>
    <property type="molecule type" value="Genomic_DNA"/>
</dbReference>
<evidence type="ECO:0000256" key="2">
    <source>
        <dbReference type="ARBA" id="ARBA00023125"/>
    </source>
</evidence>
<dbReference type="Pfam" id="PF00440">
    <property type="entry name" value="TetR_N"/>
    <property type="match status" value="1"/>
</dbReference>
<reference evidence="6 7" key="1">
    <citation type="journal article" date="2013" name="Genome Announc.">
        <title>Draft Genome Sequence of Methylophaga lonarensis MPLT, a Haloalkaliphilic (Non-Methane-Utilizing) Methylotroph.</title>
        <authorList>
            <person name="Shetty S.A."/>
            <person name="Marathe N.P."/>
            <person name="Munot H."/>
            <person name="Antony C.P."/>
            <person name="Dhotre D.P."/>
            <person name="Murrell J.C."/>
            <person name="Shouche Y.S."/>
        </authorList>
    </citation>
    <scope>NUCLEOTIDE SEQUENCE [LARGE SCALE GENOMIC DNA]</scope>
    <source>
        <strain evidence="6 7">MPL</strain>
    </source>
</reference>
<keyword evidence="3" id="KW-0804">Transcription</keyword>
<dbReference type="Proteomes" id="UP000012019">
    <property type="component" value="Unassembled WGS sequence"/>
</dbReference>
<dbReference type="OrthoDB" id="4541465at2"/>
<evidence type="ECO:0000313" key="7">
    <source>
        <dbReference type="Proteomes" id="UP000012019"/>
    </source>
</evidence>
<comment type="caution">
    <text evidence="6">The sequence shown here is derived from an EMBL/GenBank/DDBJ whole genome shotgun (WGS) entry which is preliminary data.</text>
</comment>
<evidence type="ECO:0000313" key="6">
    <source>
        <dbReference type="EMBL" id="EMR12689.1"/>
    </source>
</evidence>
<dbReference type="PROSITE" id="PS50977">
    <property type="entry name" value="HTH_TETR_2"/>
    <property type="match status" value="1"/>
</dbReference>
<dbReference type="Gene3D" id="1.10.357.10">
    <property type="entry name" value="Tetracycline Repressor, domain 2"/>
    <property type="match status" value="1"/>
</dbReference>
<dbReference type="SUPFAM" id="SSF48498">
    <property type="entry name" value="Tetracyclin repressor-like, C-terminal domain"/>
    <property type="match status" value="1"/>
</dbReference>
<dbReference type="eggNOG" id="COG1309">
    <property type="taxonomic scope" value="Bacteria"/>
</dbReference>
<dbReference type="RefSeq" id="WP_009726775.1">
    <property type="nucleotide sequence ID" value="NZ_APHR01000046.1"/>
</dbReference>
<keyword evidence="2 4" id="KW-0238">DNA-binding</keyword>
<evidence type="ECO:0000256" key="4">
    <source>
        <dbReference type="PROSITE-ProRule" id="PRU00335"/>
    </source>
</evidence>
<keyword evidence="7" id="KW-1185">Reference proteome</keyword>
<dbReference type="Gene3D" id="1.10.10.60">
    <property type="entry name" value="Homeodomain-like"/>
    <property type="match status" value="1"/>
</dbReference>
<dbReference type="SUPFAM" id="SSF46689">
    <property type="entry name" value="Homeodomain-like"/>
    <property type="match status" value="1"/>
</dbReference>
<dbReference type="InterPro" id="IPR036271">
    <property type="entry name" value="Tet_transcr_reg_TetR-rel_C_sf"/>
</dbReference>
<evidence type="ECO:0000256" key="3">
    <source>
        <dbReference type="ARBA" id="ARBA00023163"/>
    </source>
</evidence>
<keyword evidence="1" id="KW-0805">Transcription regulation</keyword>
<organism evidence="6 7">
    <name type="scientific">Methylophaga lonarensis MPL</name>
    <dbReference type="NCBI Taxonomy" id="1286106"/>
    <lineage>
        <taxon>Bacteria</taxon>
        <taxon>Pseudomonadati</taxon>
        <taxon>Pseudomonadota</taxon>
        <taxon>Gammaproteobacteria</taxon>
        <taxon>Thiotrichales</taxon>
        <taxon>Piscirickettsiaceae</taxon>
        <taxon>Methylophaga</taxon>
    </lineage>
</organism>
<accession>M7PQG4</accession>
<dbReference type="PANTHER" id="PTHR47506">
    <property type="entry name" value="TRANSCRIPTIONAL REGULATORY PROTEIN"/>
    <property type="match status" value="1"/>
</dbReference>